<organism evidence="7">
    <name type="scientific">Salinimicrobium catena</name>
    <dbReference type="NCBI Taxonomy" id="390640"/>
    <lineage>
        <taxon>Bacteria</taxon>
        <taxon>Pseudomonadati</taxon>
        <taxon>Bacteroidota</taxon>
        <taxon>Flavobacteriia</taxon>
        <taxon>Flavobacteriales</taxon>
        <taxon>Flavobacteriaceae</taxon>
        <taxon>Salinimicrobium</taxon>
    </lineage>
</organism>
<dbReference type="GO" id="GO:0004252">
    <property type="term" value="F:serine-type endopeptidase activity"/>
    <property type="evidence" value="ECO:0007669"/>
    <property type="project" value="InterPro"/>
</dbReference>
<dbReference type="InterPro" id="IPR015947">
    <property type="entry name" value="PUA-like_sf"/>
</dbReference>
<dbReference type="SUPFAM" id="SSF88697">
    <property type="entry name" value="PUA domain-like"/>
    <property type="match status" value="1"/>
</dbReference>
<proteinExistence type="predicted"/>
<keyword evidence="1" id="KW-0645">Protease</keyword>
<dbReference type="Gene3D" id="1.20.58.1480">
    <property type="match status" value="1"/>
</dbReference>
<dbReference type="InterPro" id="IPR046336">
    <property type="entry name" value="Lon_prtase_N_sf"/>
</dbReference>
<dbReference type="FunFam" id="1.20.5.5270:FF:000002">
    <property type="entry name" value="Lon protease homolog"/>
    <property type="match status" value="1"/>
</dbReference>
<dbReference type="Proteomes" id="UP000885753">
    <property type="component" value="Unassembled WGS sequence"/>
</dbReference>
<dbReference type="AlphaFoldDB" id="A0A7C2M9D6"/>
<dbReference type="Gene3D" id="2.30.130.40">
    <property type="entry name" value="LON domain-like"/>
    <property type="match status" value="1"/>
</dbReference>
<keyword evidence="2" id="KW-0547">Nucleotide-binding</keyword>
<feature type="non-terminal residue" evidence="7">
    <location>
        <position position="387"/>
    </location>
</feature>
<feature type="domain" description="Lon N-terminal" evidence="6">
    <location>
        <begin position="44"/>
        <end position="239"/>
    </location>
</feature>
<dbReference type="SMART" id="SM00464">
    <property type="entry name" value="LON"/>
    <property type="match status" value="1"/>
</dbReference>
<dbReference type="Gene3D" id="3.40.50.300">
    <property type="entry name" value="P-loop containing nucleotide triphosphate hydrolases"/>
    <property type="match status" value="1"/>
</dbReference>
<name>A0A7C2M9D6_9FLAO</name>
<keyword evidence="4" id="KW-0720">Serine protease</keyword>
<reference evidence="7" key="1">
    <citation type="journal article" date="2020" name="mSystems">
        <title>Genome- and Community-Level Interaction Insights into Carbon Utilization and Element Cycling Functions of Hydrothermarchaeota in Hydrothermal Sediment.</title>
        <authorList>
            <person name="Zhou Z."/>
            <person name="Liu Y."/>
            <person name="Xu W."/>
            <person name="Pan J."/>
            <person name="Luo Z.H."/>
            <person name="Li M."/>
        </authorList>
    </citation>
    <scope>NUCLEOTIDE SEQUENCE [LARGE SCALE GENOMIC DNA]</scope>
    <source>
        <strain evidence="7">SpSt-1235</strain>
    </source>
</reference>
<accession>A0A7C2M9D6</accession>
<evidence type="ECO:0000313" key="7">
    <source>
        <dbReference type="EMBL" id="HER40620.1"/>
    </source>
</evidence>
<gene>
    <name evidence="7" type="ORF">ENO10_05315</name>
</gene>
<comment type="caution">
    <text evidence="7">The sequence shown here is derived from an EMBL/GenBank/DDBJ whole genome shotgun (WGS) entry which is preliminary data.</text>
</comment>
<keyword evidence="5" id="KW-0067">ATP-binding</keyword>
<dbReference type="PANTHER" id="PTHR10046">
    <property type="entry name" value="ATP DEPENDENT LON PROTEASE FAMILY MEMBER"/>
    <property type="match status" value="1"/>
</dbReference>
<dbReference type="EMBL" id="DSEE01000391">
    <property type="protein sequence ID" value="HER40620.1"/>
    <property type="molecule type" value="Genomic_DNA"/>
</dbReference>
<evidence type="ECO:0000256" key="1">
    <source>
        <dbReference type="ARBA" id="ARBA00022670"/>
    </source>
</evidence>
<dbReference type="GO" id="GO:0006508">
    <property type="term" value="P:proteolysis"/>
    <property type="evidence" value="ECO:0007669"/>
    <property type="project" value="UniProtKB-KW"/>
</dbReference>
<evidence type="ECO:0000256" key="3">
    <source>
        <dbReference type="ARBA" id="ARBA00022801"/>
    </source>
</evidence>
<evidence type="ECO:0000256" key="4">
    <source>
        <dbReference type="ARBA" id="ARBA00022825"/>
    </source>
</evidence>
<dbReference type="GO" id="GO:0005524">
    <property type="term" value="F:ATP binding"/>
    <property type="evidence" value="ECO:0007669"/>
    <property type="project" value="UniProtKB-KW"/>
</dbReference>
<dbReference type="Pfam" id="PF02190">
    <property type="entry name" value="LON_substr_bdg"/>
    <property type="match status" value="1"/>
</dbReference>
<dbReference type="Gene3D" id="1.20.5.5270">
    <property type="match status" value="1"/>
</dbReference>
<protein>
    <submittedName>
        <fullName evidence="7">Endopeptidase La</fullName>
    </submittedName>
</protein>
<dbReference type="GO" id="GO:0030163">
    <property type="term" value="P:protein catabolic process"/>
    <property type="evidence" value="ECO:0007669"/>
    <property type="project" value="InterPro"/>
</dbReference>
<keyword evidence="3" id="KW-0378">Hydrolase</keyword>
<sequence length="387" mass="44525">MGRTKFTDLDSLSLQGIDEDAELIPLMTPEDEEEINKENLPEILPILPLRNTVLFPGVVIPITAGRDTSIKLINEANGDSKVIGVVSQKDEKVENPTANDINKVGVVARILRVLKMPDGNTTVIIQGKKRFEVTEVITEKPYMTARIKEVPEARPAEDNEEFSAIIDSIKDLALQIIKNSPNIPSEASFAIQNIESPSFLINFVSSNMNLSVEEKQKLLETNDLKDRALSTLKYMNMEYHKLELKNDIQSKVQSDMSQQQREYFLHQQMKTIQEELGGVSHEGEVEEMRARAKKKKWPENIKKHFDKELAKMQRMNPQVAEYSIQRNYLDLFLELPWNEFSKDKFDLKRAQRILDRDHYGLEDVKERIIEYLAVLKIRNDMKSPILC</sequence>
<dbReference type="PROSITE" id="PS51787">
    <property type="entry name" value="LON_N"/>
    <property type="match status" value="1"/>
</dbReference>
<dbReference type="InterPro" id="IPR003111">
    <property type="entry name" value="Lon_prtase_N"/>
</dbReference>
<dbReference type="InterPro" id="IPR027065">
    <property type="entry name" value="Lon_Prtase"/>
</dbReference>
<evidence type="ECO:0000256" key="2">
    <source>
        <dbReference type="ARBA" id="ARBA00022741"/>
    </source>
</evidence>
<dbReference type="GO" id="GO:0004176">
    <property type="term" value="F:ATP-dependent peptidase activity"/>
    <property type="evidence" value="ECO:0007669"/>
    <property type="project" value="InterPro"/>
</dbReference>
<evidence type="ECO:0000256" key="5">
    <source>
        <dbReference type="ARBA" id="ARBA00022840"/>
    </source>
</evidence>
<evidence type="ECO:0000259" key="6">
    <source>
        <dbReference type="PROSITE" id="PS51787"/>
    </source>
</evidence>
<dbReference type="InterPro" id="IPR027417">
    <property type="entry name" value="P-loop_NTPase"/>
</dbReference>